<evidence type="ECO:0000256" key="5">
    <source>
        <dbReference type="ARBA" id="ARBA00023163"/>
    </source>
</evidence>
<dbReference type="Pfam" id="PF02909">
    <property type="entry name" value="TetR_C_1"/>
    <property type="match status" value="1"/>
</dbReference>
<dbReference type="InterPro" id="IPR003012">
    <property type="entry name" value="Tet_transcr_reg_TetR"/>
</dbReference>
<dbReference type="GO" id="GO:0003700">
    <property type="term" value="F:DNA-binding transcription factor activity"/>
    <property type="evidence" value="ECO:0007669"/>
    <property type="project" value="TreeGrafter"/>
</dbReference>
<evidence type="ECO:0000313" key="9">
    <source>
        <dbReference type="Proteomes" id="UP000325785"/>
    </source>
</evidence>
<dbReference type="KEGG" id="rid:RIdsm_04235"/>
<dbReference type="PRINTS" id="PR00400">
    <property type="entry name" value="TETREPRESSOR"/>
</dbReference>
<dbReference type="EMBL" id="CP031598">
    <property type="protein sequence ID" value="QEW28405.1"/>
    <property type="molecule type" value="Genomic_DNA"/>
</dbReference>
<evidence type="ECO:0000256" key="2">
    <source>
        <dbReference type="ARBA" id="ARBA00022491"/>
    </source>
</evidence>
<dbReference type="AlphaFoldDB" id="A0A5P3AJH7"/>
<keyword evidence="2" id="KW-0678">Repressor</keyword>
<keyword evidence="5" id="KW-0804">Transcription</keyword>
<dbReference type="InterPro" id="IPR050109">
    <property type="entry name" value="HTH-type_TetR-like_transc_reg"/>
</dbReference>
<dbReference type="GO" id="GO:0000976">
    <property type="term" value="F:transcription cis-regulatory region binding"/>
    <property type="evidence" value="ECO:0007669"/>
    <property type="project" value="TreeGrafter"/>
</dbReference>
<dbReference type="Gene3D" id="1.10.357.10">
    <property type="entry name" value="Tetracycline Repressor, domain 2"/>
    <property type="match status" value="1"/>
</dbReference>
<dbReference type="Gene3D" id="1.10.10.60">
    <property type="entry name" value="Homeodomain-like"/>
    <property type="match status" value="1"/>
</dbReference>
<dbReference type="InterPro" id="IPR001647">
    <property type="entry name" value="HTH_TetR"/>
</dbReference>
<dbReference type="Pfam" id="PF00440">
    <property type="entry name" value="TetR_N"/>
    <property type="match status" value="1"/>
</dbReference>
<dbReference type="PANTHER" id="PTHR30055:SF151">
    <property type="entry name" value="TRANSCRIPTIONAL REGULATORY PROTEIN"/>
    <property type="match status" value="1"/>
</dbReference>
<keyword evidence="3" id="KW-0805">Transcription regulation</keyword>
<keyword evidence="4 6" id="KW-0238">DNA-binding</keyword>
<dbReference type="RefSeq" id="WP_057818449.1">
    <property type="nucleotide sequence ID" value="NZ_CP031598.1"/>
</dbReference>
<dbReference type="PROSITE" id="PS50977">
    <property type="entry name" value="HTH_TETR_2"/>
    <property type="match status" value="1"/>
</dbReference>
<accession>A0A5P3AJH7</accession>
<feature type="domain" description="HTH tetR-type" evidence="7">
    <location>
        <begin position="6"/>
        <end position="66"/>
    </location>
</feature>
<dbReference type="OrthoDB" id="329481at2"/>
<name>A0A5P3AJH7_9RHOB</name>
<organism evidence="8 9">
    <name type="scientific">Roseovarius indicus</name>
    <dbReference type="NCBI Taxonomy" id="540747"/>
    <lineage>
        <taxon>Bacteria</taxon>
        <taxon>Pseudomonadati</taxon>
        <taxon>Pseudomonadota</taxon>
        <taxon>Alphaproteobacteria</taxon>
        <taxon>Rhodobacterales</taxon>
        <taxon>Roseobacteraceae</taxon>
        <taxon>Roseovarius</taxon>
    </lineage>
</organism>
<dbReference type="GO" id="GO:0046677">
    <property type="term" value="P:response to antibiotic"/>
    <property type="evidence" value="ECO:0007669"/>
    <property type="project" value="InterPro"/>
</dbReference>
<dbReference type="InterPro" id="IPR036271">
    <property type="entry name" value="Tet_transcr_reg_TetR-rel_C_sf"/>
</dbReference>
<evidence type="ECO:0000256" key="1">
    <source>
        <dbReference type="ARBA" id="ARBA00002856"/>
    </source>
</evidence>
<dbReference type="SUPFAM" id="SSF48498">
    <property type="entry name" value="Tetracyclin repressor-like, C-terminal domain"/>
    <property type="match status" value="1"/>
</dbReference>
<reference evidence="8 9" key="1">
    <citation type="submission" date="2018-08" db="EMBL/GenBank/DDBJ databases">
        <title>Genetic Globetrotter - A new plasmid hitch-hiking vast phylogenetic and geographic distances.</title>
        <authorList>
            <person name="Vollmers J."/>
            <person name="Petersen J."/>
        </authorList>
    </citation>
    <scope>NUCLEOTIDE SEQUENCE [LARGE SCALE GENOMIC DNA]</scope>
    <source>
        <strain evidence="8 9">DSM 26383</strain>
    </source>
</reference>
<dbReference type="GO" id="GO:0045892">
    <property type="term" value="P:negative regulation of DNA-templated transcription"/>
    <property type="evidence" value="ECO:0007669"/>
    <property type="project" value="InterPro"/>
</dbReference>
<evidence type="ECO:0000256" key="3">
    <source>
        <dbReference type="ARBA" id="ARBA00023015"/>
    </source>
</evidence>
<protein>
    <submittedName>
        <fullName evidence="8">Tetracycline repressor protein</fullName>
    </submittedName>
</protein>
<evidence type="ECO:0000259" key="7">
    <source>
        <dbReference type="PROSITE" id="PS50977"/>
    </source>
</evidence>
<dbReference type="PANTHER" id="PTHR30055">
    <property type="entry name" value="HTH-TYPE TRANSCRIPTIONAL REGULATOR RUTR"/>
    <property type="match status" value="1"/>
</dbReference>
<evidence type="ECO:0000313" key="8">
    <source>
        <dbReference type="EMBL" id="QEW28405.1"/>
    </source>
</evidence>
<dbReference type="Proteomes" id="UP000325785">
    <property type="component" value="Chromosome"/>
</dbReference>
<dbReference type="InterPro" id="IPR009057">
    <property type="entry name" value="Homeodomain-like_sf"/>
</dbReference>
<feature type="DNA-binding region" description="H-T-H motif" evidence="6">
    <location>
        <begin position="29"/>
        <end position="48"/>
    </location>
</feature>
<dbReference type="SUPFAM" id="SSF46689">
    <property type="entry name" value="Homeodomain-like"/>
    <property type="match status" value="1"/>
</dbReference>
<evidence type="ECO:0000256" key="6">
    <source>
        <dbReference type="PROSITE-ProRule" id="PRU00335"/>
    </source>
</evidence>
<sequence length="209" mass="23337">MAKRERLTREKIIEAAMAMLDREGEKGFSMRKLAADLGVDPMAIYHHHSSRSTLIHEVLQSLMAEVDIPDPSGDWQADIRALCTALRALAKRHPGTFRIYELYEDWVPAEHRLHEAFHATLLNAGFPGPTAVRGVRVLLAYTEAFAVDEITGWLDTFDESDRAEFIDSLSSGDFPAMSGLIDEIGRVDPDAEFDFGLRVLIRGLEGELA</sequence>
<proteinExistence type="predicted"/>
<comment type="function">
    <text evidence="1">TetR is the repressor of the tetracycline resistance element; its N-terminal region forms a helix-turn-helix structure and binds DNA. Binding of tetracycline to TetR reduces the repressor affinity for the tetracycline resistance gene (tetA) promoter operator sites.</text>
</comment>
<gene>
    <name evidence="8" type="primary">tetR</name>
    <name evidence="8" type="ORF">RIdsm_04235</name>
</gene>
<evidence type="ECO:0000256" key="4">
    <source>
        <dbReference type="ARBA" id="ARBA00023125"/>
    </source>
</evidence>
<dbReference type="InterPro" id="IPR004111">
    <property type="entry name" value="Repressor_TetR_C"/>
</dbReference>